<proteinExistence type="predicted"/>
<evidence type="ECO:0000313" key="2">
    <source>
        <dbReference type="Proteomes" id="UP000324897"/>
    </source>
</evidence>
<evidence type="ECO:0000313" key="1">
    <source>
        <dbReference type="EMBL" id="TVU06559.1"/>
    </source>
</evidence>
<dbReference type="Gramene" id="TVU06559">
    <property type="protein sequence ID" value="TVU06559"/>
    <property type="gene ID" value="EJB05_49780"/>
</dbReference>
<comment type="caution">
    <text evidence="1">The sequence shown here is derived from an EMBL/GenBank/DDBJ whole genome shotgun (WGS) entry which is preliminary data.</text>
</comment>
<sequence length="112" mass="12122">MALILSGARPWLTSTNRCAAPTTLLACSSQTGSISCLVVLRSARLLYLSLSLSLSRSSSWTPIIVFVSSLISVTSSFLGRFLWSMYPALQSASEGRRLVFVPCSPLRYWSGG</sequence>
<protein>
    <submittedName>
        <fullName evidence="1">Uncharacterized protein</fullName>
    </submittedName>
</protein>
<keyword evidence="2" id="KW-1185">Reference proteome</keyword>
<dbReference type="AlphaFoldDB" id="A0A5J9T547"/>
<reference evidence="1 2" key="1">
    <citation type="journal article" date="2019" name="Sci. Rep.">
        <title>A high-quality genome of Eragrostis curvula grass provides insights into Poaceae evolution and supports new strategies to enhance forage quality.</title>
        <authorList>
            <person name="Carballo J."/>
            <person name="Santos B.A.C.M."/>
            <person name="Zappacosta D."/>
            <person name="Garbus I."/>
            <person name="Selva J.P."/>
            <person name="Gallo C.A."/>
            <person name="Diaz A."/>
            <person name="Albertini E."/>
            <person name="Caccamo M."/>
            <person name="Echenique V."/>
        </authorList>
    </citation>
    <scope>NUCLEOTIDE SEQUENCE [LARGE SCALE GENOMIC DNA]</scope>
    <source>
        <strain evidence="2">cv. Victoria</strain>
        <tissue evidence="1">Leaf</tissue>
    </source>
</reference>
<accession>A0A5J9T547</accession>
<feature type="non-terminal residue" evidence="1">
    <location>
        <position position="1"/>
    </location>
</feature>
<organism evidence="1 2">
    <name type="scientific">Eragrostis curvula</name>
    <name type="common">weeping love grass</name>
    <dbReference type="NCBI Taxonomy" id="38414"/>
    <lineage>
        <taxon>Eukaryota</taxon>
        <taxon>Viridiplantae</taxon>
        <taxon>Streptophyta</taxon>
        <taxon>Embryophyta</taxon>
        <taxon>Tracheophyta</taxon>
        <taxon>Spermatophyta</taxon>
        <taxon>Magnoliopsida</taxon>
        <taxon>Liliopsida</taxon>
        <taxon>Poales</taxon>
        <taxon>Poaceae</taxon>
        <taxon>PACMAD clade</taxon>
        <taxon>Chloridoideae</taxon>
        <taxon>Eragrostideae</taxon>
        <taxon>Eragrostidinae</taxon>
        <taxon>Eragrostis</taxon>
    </lineage>
</organism>
<dbReference type="Proteomes" id="UP000324897">
    <property type="component" value="Unassembled WGS sequence"/>
</dbReference>
<gene>
    <name evidence="1" type="ORF">EJB05_49780</name>
</gene>
<name>A0A5J9T547_9POAL</name>
<dbReference type="EMBL" id="RWGY01000051">
    <property type="protein sequence ID" value="TVU06559.1"/>
    <property type="molecule type" value="Genomic_DNA"/>
</dbReference>